<dbReference type="InterPro" id="IPR028202">
    <property type="entry name" value="Reductase_C"/>
</dbReference>
<evidence type="ECO:0000256" key="2">
    <source>
        <dbReference type="ARBA" id="ARBA00022630"/>
    </source>
</evidence>
<dbReference type="Proteomes" id="UP000064920">
    <property type="component" value="Chromosome"/>
</dbReference>
<dbReference type="AlphaFoldDB" id="A0A0N9ZRU4"/>
<dbReference type="SUPFAM" id="SSF51905">
    <property type="entry name" value="FAD/NAD(P)-binding domain"/>
    <property type="match status" value="2"/>
</dbReference>
<dbReference type="RefSeq" id="WP_062219576.1">
    <property type="nucleotide sequence ID" value="NZ_CP012023.1"/>
</dbReference>
<dbReference type="Pfam" id="PF07992">
    <property type="entry name" value="Pyr_redox_2"/>
    <property type="match status" value="1"/>
</dbReference>
<dbReference type="PANTHER" id="PTHR43557:SF2">
    <property type="entry name" value="RIESKE DOMAIN-CONTAINING PROTEIN-RELATED"/>
    <property type="match status" value="1"/>
</dbReference>
<dbReference type="SUPFAM" id="SSF55424">
    <property type="entry name" value="FAD/NAD-linked reductases, dimerisation (C-terminal) domain"/>
    <property type="match status" value="1"/>
</dbReference>
<dbReference type="KEGG" id="cmar:IMCC12053_2589"/>
<name>A0A0N9ZRU4_9RHOB</name>
<dbReference type="GO" id="GO:0016651">
    <property type="term" value="F:oxidoreductase activity, acting on NAD(P)H"/>
    <property type="evidence" value="ECO:0007669"/>
    <property type="project" value="TreeGrafter"/>
</dbReference>
<dbReference type="PANTHER" id="PTHR43557">
    <property type="entry name" value="APOPTOSIS-INDUCING FACTOR 1"/>
    <property type="match status" value="1"/>
</dbReference>
<keyword evidence="4" id="KW-0560">Oxidoreductase</keyword>
<protein>
    <submittedName>
        <fullName evidence="5">Ferredoxin reductase</fullName>
    </submittedName>
</protein>
<dbReference type="PRINTS" id="PR00368">
    <property type="entry name" value="FADPNR"/>
</dbReference>
<dbReference type="GO" id="GO:0005737">
    <property type="term" value="C:cytoplasm"/>
    <property type="evidence" value="ECO:0007669"/>
    <property type="project" value="TreeGrafter"/>
</dbReference>
<organism evidence="5 6">
    <name type="scientific">Celeribacter marinus</name>
    <dbReference type="NCBI Taxonomy" id="1397108"/>
    <lineage>
        <taxon>Bacteria</taxon>
        <taxon>Pseudomonadati</taxon>
        <taxon>Pseudomonadota</taxon>
        <taxon>Alphaproteobacteria</taxon>
        <taxon>Rhodobacterales</taxon>
        <taxon>Roseobacteraceae</taxon>
        <taxon>Celeribacter</taxon>
    </lineage>
</organism>
<dbReference type="InterPro" id="IPR036188">
    <property type="entry name" value="FAD/NAD-bd_sf"/>
</dbReference>
<dbReference type="InterPro" id="IPR023753">
    <property type="entry name" value="FAD/NAD-binding_dom"/>
</dbReference>
<dbReference type="EMBL" id="CP012023">
    <property type="protein sequence ID" value="ALI56536.1"/>
    <property type="molecule type" value="Genomic_DNA"/>
</dbReference>
<accession>A0A0N9ZRU4</accession>
<dbReference type="Pfam" id="PF14759">
    <property type="entry name" value="Reductase_C"/>
    <property type="match status" value="1"/>
</dbReference>
<evidence type="ECO:0000313" key="5">
    <source>
        <dbReference type="EMBL" id="ALI56536.1"/>
    </source>
</evidence>
<proteinExistence type="predicted"/>
<dbReference type="InterPro" id="IPR016156">
    <property type="entry name" value="FAD/NAD-linked_Rdtase_dimer_sf"/>
</dbReference>
<comment type="cofactor">
    <cofactor evidence="1">
        <name>FAD</name>
        <dbReference type="ChEBI" id="CHEBI:57692"/>
    </cofactor>
</comment>
<gene>
    <name evidence="5" type="ORF">IMCC12053_2589</name>
</gene>
<dbReference type="OrthoDB" id="7809559at2"/>
<dbReference type="PRINTS" id="PR00469">
    <property type="entry name" value="PNDRDTASEII"/>
</dbReference>
<evidence type="ECO:0000256" key="1">
    <source>
        <dbReference type="ARBA" id="ARBA00001974"/>
    </source>
</evidence>
<reference evidence="5 6" key="1">
    <citation type="submission" date="2015-05" db="EMBL/GenBank/DDBJ databases">
        <authorList>
            <person name="Wang D.B."/>
            <person name="Wang M."/>
        </authorList>
    </citation>
    <scope>NUCLEOTIDE SEQUENCE [LARGE SCALE GENOMIC DNA]</scope>
    <source>
        <strain evidence="5 6">IMCC 12053</strain>
    </source>
</reference>
<keyword evidence="3" id="KW-0274">FAD</keyword>
<sequence length="394" mass="41995">MSAIVIVGAGECGVRAAFGLRENGFDGSVTLIGEEDLLPYERPPLSKNHELDPKFIYSADAYDTAKIDLLLGKKVASIDCTNRQIELSDGLVIRYDKLLLATGARARLFPSLIGCLTLRTQADAEAIMTRFTPGAHVGIIGGGFIGLEVASSARSLGADVTVIEAGRRILGRAVPEAIASAVHTRHAQAGVRILTGTAIARTTATQVYFEDGSHMAFDVIIAGIGAVPNTELATNGGLNVENGIVVDRSFKTSDAAIFAAGDCCNFIWRDQRTRLESWKAAQDQGTHVAGAMLGDDAAYAKAPWFWSDQYDLTLCVTGIFDLSAETQTRSTSNDTSIVFQLDPDGVLTAAAGIGIGNSAVKELRIFEKLIERAKVFDGSVLCDPATNLKRLLRD</sequence>
<dbReference type="PATRIC" id="fig|1397108.4.peg.2646"/>
<keyword evidence="2" id="KW-0285">Flavoprotein</keyword>
<keyword evidence="6" id="KW-1185">Reference proteome</keyword>
<dbReference type="STRING" id="1397108.IMCC12053_2589"/>
<evidence type="ECO:0000256" key="3">
    <source>
        <dbReference type="ARBA" id="ARBA00022827"/>
    </source>
</evidence>
<dbReference type="Gene3D" id="3.30.390.30">
    <property type="match status" value="1"/>
</dbReference>
<dbReference type="Gene3D" id="3.50.50.60">
    <property type="entry name" value="FAD/NAD(P)-binding domain"/>
    <property type="match status" value="2"/>
</dbReference>
<evidence type="ECO:0000256" key="4">
    <source>
        <dbReference type="ARBA" id="ARBA00023002"/>
    </source>
</evidence>
<dbReference type="InterPro" id="IPR050446">
    <property type="entry name" value="FAD-oxidoreductase/Apoptosis"/>
</dbReference>
<evidence type="ECO:0000313" key="6">
    <source>
        <dbReference type="Proteomes" id="UP000064920"/>
    </source>
</evidence>